<dbReference type="PANTHER" id="PTHR23044:SF61">
    <property type="entry name" value="3'-5' EXORIBONUCLEASE 1-RELATED"/>
    <property type="match status" value="1"/>
</dbReference>
<keyword evidence="1" id="KW-0540">Nuclease</keyword>
<evidence type="ECO:0000256" key="3">
    <source>
        <dbReference type="ARBA" id="ARBA00022839"/>
    </source>
</evidence>
<dbReference type="Proteomes" id="UP000695022">
    <property type="component" value="Unplaced"/>
</dbReference>
<dbReference type="SUPFAM" id="SSF53098">
    <property type="entry name" value="Ribonuclease H-like"/>
    <property type="match status" value="1"/>
</dbReference>
<dbReference type="Gene3D" id="3.30.420.10">
    <property type="entry name" value="Ribonuclease H-like superfamily/Ribonuclease H"/>
    <property type="match status" value="1"/>
</dbReference>
<dbReference type="CDD" id="cd06133">
    <property type="entry name" value="ERI-1_3'hExo_like"/>
    <property type="match status" value="1"/>
</dbReference>
<evidence type="ECO:0000313" key="5">
    <source>
        <dbReference type="Proteomes" id="UP000695022"/>
    </source>
</evidence>
<dbReference type="PANTHER" id="PTHR23044">
    <property type="entry name" value="3'-5' EXONUCLEASE ERI1-RELATED"/>
    <property type="match status" value="1"/>
</dbReference>
<feature type="domain" description="Exonuclease" evidence="4">
    <location>
        <begin position="46"/>
        <end position="190"/>
    </location>
</feature>
<proteinExistence type="predicted"/>
<gene>
    <name evidence="6" type="primary">LOC106819050</name>
</gene>
<keyword evidence="2" id="KW-0378">Hydrolase</keyword>
<dbReference type="RefSeq" id="XP_014679197.1">
    <property type="nucleotide sequence ID" value="XM_014823711.1"/>
</dbReference>
<organism evidence="5 6">
    <name type="scientific">Priapulus caudatus</name>
    <name type="common">Priapulid worm</name>
    <dbReference type="NCBI Taxonomy" id="37621"/>
    <lineage>
        <taxon>Eukaryota</taxon>
        <taxon>Metazoa</taxon>
        <taxon>Ecdysozoa</taxon>
        <taxon>Scalidophora</taxon>
        <taxon>Priapulida</taxon>
        <taxon>Priapulimorpha</taxon>
        <taxon>Priapulimorphida</taxon>
        <taxon>Priapulidae</taxon>
        <taxon>Priapulus</taxon>
    </lineage>
</organism>
<dbReference type="InterPro" id="IPR047201">
    <property type="entry name" value="ERI-1_3'hExo-like"/>
</dbReference>
<accession>A0ABM1F426</accession>
<evidence type="ECO:0000313" key="6">
    <source>
        <dbReference type="RefSeq" id="XP_014679197.1"/>
    </source>
</evidence>
<name>A0ABM1F426_PRICU</name>
<dbReference type="InterPro" id="IPR036397">
    <property type="entry name" value="RNaseH_sf"/>
</dbReference>
<reference evidence="6" key="1">
    <citation type="submission" date="2025-08" db="UniProtKB">
        <authorList>
            <consortium name="RefSeq"/>
        </authorList>
    </citation>
    <scope>IDENTIFICATION</scope>
</reference>
<keyword evidence="5" id="KW-1185">Reference proteome</keyword>
<evidence type="ECO:0000259" key="4">
    <source>
        <dbReference type="SMART" id="SM00479"/>
    </source>
</evidence>
<sequence length="199" mass="22897">MAPLIREHGRERDIEMLKTCIVSASHMRCSSLLRKMCTIRRQPFDYFLVLDFEATCVERTKIQPVQLTGIIQDMIDNEPDLEQTLQTFDDWLRKEGVGSHNFCFVTYGDWDLNTMLPTQCAYFHISAPAYYNQWINIKQAVSEVTGVWPKGMMSALQVLNIRHEGRHHSGIDDCKNLARMLQLLALEGAVFTPTSDSLR</sequence>
<dbReference type="Pfam" id="PF00929">
    <property type="entry name" value="RNase_T"/>
    <property type="match status" value="1"/>
</dbReference>
<dbReference type="InterPro" id="IPR051274">
    <property type="entry name" value="3-5_Exoribonuclease"/>
</dbReference>
<dbReference type="InterPro" id="IPR013520">
    <property type="entry name" value="Ribonucl_H"/>
</dbReference>
<dbReference type="GeneID" id="106819050"/>
<dbReference type="SMART" id="SM00479">
    <property type="entry name" value="EXOIII"/>
    <property type="match status" value="1"/>
</dbReference>
<dbReference type="InterPro" id="IPR012337">
    <property type="entry name" value="RNaseH-like_sf"/>
</dbReference>
<evidence type="ECO:0000256" key="2">
    <source>
        <dbReference type="ARBA" id="ARBA00022801"/>
    </source>
</evidence>
<keyword evidence="3" id="KW-0269">Exonuclease</keyword>
<evidence type="ECO:0000256" key="1">
    <source>
        <dbReference type="ARBA" id="ARBA00022722"/>
    </source>
</evidence>
<protein>
    <submittedName>
        <fullName evidence="6">ERI1 exoribonuclease 3-like</fullName>
    </submittedName>
</protein>